<proteinExistence type="predicted"/>
<reference evidence="5" key="1">
    <citation type="submission" date="2021-10" db="EMBL/GenBank/DDBJ databases">
        <title>Collection of gut derived symbiotic bacterial strains cultured from healthy donors.</title>
        <authorList>
            <person name="Lin H."/>
            <person name="Littmann E."/>
            <person name="Kohout C."/>
            <person name="Pamer E.G."/>
        </authorList>
    </citation>
    <scope>NUCLEOTIDE SEQUENCE</scope>
    <source>
        <strain evidence="5">DFI.5.2</strain>
    </source>
</reference>
<protein>
    <submittedName>
        <fullName evidence="5">ABC transporter ATP-binding protein</fullName>
    </submittedName>
</protein>
<keyword evidence="1" id="KW-0813">Transport</keyword>
<dbReference type="CDD" id="cd03230">
    <property type="entry name" value="ABC_DR_subfamily_A"/>
    <property type="match status" value="1"/>
</dbReference>
<dbReference type="Gene3D" id="3.40.50.300">
    <property type="entry name" value="P-loop containing nucleotide triphosphate hydrolases"/>
    <property type="match status" value="1"/>
</dbReference>
<dbReference type="SUPFAM" id="SSF52540">
    <property type="entry name" value="P-loop containing nucleoside triphosphate hydrolases"/>
    <property type="match status" value="1"/>
</dbReference>
<dbReference type="GO" id="GO:0016887">
    <property type="term" value="F:ATP hydrolysis activity"/>
    <property type="evidence" value="ECO:0007669"/>
    <property type="project" value="InterPro"/>
</dbReference>
<name>A0AAW4VE86_9FIRM</name>
<dbReference type="PROSITE" id="PS50893">
    <property type="entry name" value="ABC_TRANSPORTER_2"/>
    <property type="match status" value="1"/>
</dbReference>
<dbReference type="AlphaFoldDB" id="A0AAW4VE86"/>
<dbReference type="Pfam" id="PF00005">
    <property type="entry name" value="ABC_tran"/>
    <property type="match status" value="1"/>
</dbReference>
<sequence length="278" mass="32217">MLKVNHIQKNYSHFNLNCSFDVPKGTITGIIGKSGSGKTTLFKSILNLIHLDSGSISILDTDYQNVDKNKIGCTLANISLCEYLKLKDLIKLLENTYQDFDLDYFIQKCKYYQFPLDKKINEFSTGMKAKLNVLIVLSHHSQFLILDEPTNGLDILAREEIIDLIREFMDEDENRSVLISSHISSDLEGLCDEIYILDKGQFIFQETTDCLLDQYGLLKLTDEQFKQIDSSYFLKTKKFSYGYDVLTNQKQFYQENYPEIIIEKNNFDTLFSMMLRGE</sequence>
<dbReference type="RefSeq" id="WP_117832213.1">
    <property type="nucleotide sequence ID" value="NZ_DAWBZG010000228.1"/>
</dbReference>
<dbReference type="GO" id="GO:0005524">
    <property type="term" value="F:ATP binding"/>
    <property type="evidence" value="ECO:0007669"/>
    <property type="project" value="UniProtKB-KW"/>
</dbReference>
<evidence type="ECO:0000259" key="4">
    <source>
        <dbReference type="PROSITE" id="PS50893"/>
    </source>
</evidence>
<gene>
    <name evidence="5" type="ORF">LJD74_07605</name>
</gene>
<evidence type="ECO:0000256" key="2">
    <source>
        <dbReference type="ARBA" id="ARBA00022741"/>
    </source>
</evidence>
<evidence type="ECO:0000256" key="3">
    <source>
        <dbReference type="ARBA" id="ARBA00022840"/>
    </source>
</evidence>
<keyword evidence="3 5" id="KW-0067">ATP-binding</keyword>
<dbReference type="PANTHER" id="PTHR42939:SF3">
    <property type="entry name" value="ABC TRANSPORTER ATP-BINDING COMPONENT"/>
    <property type="match status" value="1"/>
</dbReference>
<dbReference type="EMBL" id="JAJDKQ010000012">
    <property type="protein sequence ID" value="MCB8561866.1"/>
    <property type="molecule type" value="Genomic_DNA"/>
</dbReference>
<dbReference type="InterPro" id="IPR051782">
    <property type="entry name" value="ABC_Transporter_VariousFunc"/>
</dbReference>
<comment type="caution">
    <text evidence="5">The sequence shown here is derived from an EMBL/GenBank/DDBJ whole genome shotgun (WGS) entry which is preliminary data.</text>
</comment>
<dbReference type="InterPro" id="IPR027417">
    <property type="entry name" value="P-loop_NTPase"/>
</dbReference>
<evidence type="ECO:0000313" key="5">
    <source>
        <dbReference type="EMBL" id="MCB8561866.1"/>
    </source>
</evidence>
<feature type="domain" description="ABC transporter" evidence="4">
    <location>
        <begin position="2"/>
        <end position="224"/>
    </location>
</feature>
<evidence type="ECO:0000256" key="1">
    <source>
        <dbReference type="ARBA" id="ARBA00022448"/>
    </source>
</evidence>
<keyword evidence="2" id="KW-0547">Nucleotide-binding</keyword>
<dbReference type="Proteomes" id="UP001197827">
    <property type="component" value="Unassembled WGS sequence"/>
</dbReference>
<dbReference type="SMART" id="SM00382">
    <property type="entry name" value="AAA"/>
    <property type="match status" value="1"/>
</dbReference>
<dbReference type="InterPro" id="IPR003439">
    <property type="entry name" value="ABC_transporter-like_ATP-bd"/>
</dbReference>
<organism evidence="5 6">
    <name type="scientific">Faecalibacillus intestinalis</name>
    <dbReference type="NCBI Taxonomy" id="1982626"/>
    <lineage>
        <taxon>Bacteria</taxon>
        <taxon>Bacillati</taxon>
        <taxon>Bacillota</taxon>
        <taxon>Erysipelotrichia</taxon>
        <taxon>Erysipelotrichales</taxon>
        <taxon>Coprobacillaceae</taxon>
        <taxon>Faecalibacillus</taxon>
    </lineage>
</organism>
<accession>A0AAW4VE86</accession>
<evidence type="ECO:0000313" key="6">
    <source>
        <dbReference type="Proteomes" id="UP001197827"/>
    </source>
</evidence>
<dbReference type="InterPro" id="IPR003593">
    <property type="entry name" value="AAA+_ATPase"/>
</dbReference>
<dbReference type="PANTHER" id="PTHR42939">
    <property type="entry name" value="ABC TRANSPORTER ATP-BINDING PROTEIN ALBC-RELATED"/>
    <property type="match status" value="1"/>
</dbReference>